<name>A0ABV7FQR2_9ALTE</name>
<keyword evidence="2" id="KW-1185">Reference proteome</keyword>
<reference evidence="2" key="1">
    <citation type="journal article" date="2019" name="Int. J. Syst. Evol. Microbiol.">
        <title>The Global Catalogue of Microorganisms (GCM) 10K type strain sequencing project: providing services to taxonomists for standard genome sequencing and annotation.</title>
        <authorList>
            <consortium name="The Broad Institute Genomics Platform"/>
            <consortium name="The Broad Institute Genome Sequencing Center for Infectious Disease"/>
            <person name="Wu L."/>
            <person name="Ma J."/>
        </authorList>
    </citation>
    <scope>NUCLEOTIDE SEQUENCE [LARGE SCALE GENOMIC DNA]</scope>
    <source>
        <strain evidence="2">KCTC 52473</strain>
    </source>
</reference>
<organism evidence="1 2">
    <name type="scientific">Agaribacter flavus</name>
    <dbReference type="NCBI Taxonomy" id="1902781"/>
    <lineage>
        <taxon>Bacteria</taxon>
        <taxon>Pseudomonadati</taxon>
        <taxon>Pseudomonadota</taxon>
        <taxon>Gammaproteobacteria</taxon>
        <taxon>Alteromonadales</taxon>
        <taxon>Alteromonadaceae</taxon>
        <taxon>Agaribacter</taxon>
    </lineage>
</organism>
<accession>A0ABV7FQR2</accession>
<dbReference type="RefSeq" id="WP_376919626.1">
    <property type="nucleotide sequence ID" value="NZ_JBHRSW010000011.1"/>
</dbReference>
<dbReference type="Proteomes" id="UP001595478">
    <property type="component" value="Unassembled WGS sequence"/>
</dbReference>
<dbReference type="EMBL" id="JBHRSW010000011">
    <property type="protein sequence ID" value="MFC3121490.1"/>
    <property type="molecule type" value="Genomic_DNA"/>
</dbReference>
<evidence type="ECO:0000313" key="1">
    <source>
        <dbReference type="EMBL" id="MFC3121490.1"/>
    </source>
</evidence>
<evidence type="ECO:0000313" key="2">
    <source>
        <dbReference type="Proteomes" id="UP001595478"/>
    </source>
</evidence>
<protein>
    <submittedName>
        <fullName evidence="1">Uncharacterized protein</fullName>
    </submittedName>
</protein>
<gene>
    <name evidence="1" type="ORF">ACFOHL_07635</name>
</gene>
<comment type="caution">
    <text evidence="1">The sequence shown here is derived from an EMBL/GenBank/DDBJ whole genome shotgun (WGS) entry which is preliminary data.</text>
</comment>
<proteinExistence type="predicted"/>
<sequence length="85" mass="10127">MKLFWKNDKWEFFGACGDGQKFEIHGINVWKHDWVSLNEPKAKVKDPRYGQSFEFHVYKMEHEGKQVTFAAGEFSNCMWGFYVRA</sequence>